<dbReference type="EMBL" id="VNHW01000011">
    <property type="protein sequence ID" value="TYP85935.1"/>
    <property type="molecule type" value="Genomic_DNA"/>
</dbReference>
<keyword evidence="1" id="KW-0597">Phosphoprotein</keyword>
<protein>
    <submittedName>
        <fullName evidence="4">FHA domain-containing protein</fullName>
    </submittedName>
</protein>
<evidence type="ECO:0000313" key="5">
    <source>
        <dbReference type="Proteomes" id="UP000322499"/>
    </source>
</evidence>
<dbReference type="AlphaFoldDB" id="A0A5S5CQR9"/>
<dbReference type="PROSITE" id="PS50006">
    <property type="entry name" value="FHA_DOMAIN"/>
    <property type="match status" value="1"/>
</dbReference>
<proteinExistence type="predicted"/>
<dbReference type="InterPro" id="IPR000253">
    <property type="entry name" value="FHA_dom"/>
</dbReference>
<dbReference type="SUPFAM" id="SSF49879">
    <property type="entry name" value="SMAD/FHA domain"/>
    <property type="match status" value="1"/>
</dbReference>
<evidence type="ECO:0000259" key="3">
    <source>
        <dbReference type="PROSITE" id="PS50006"/>
    </source>
</evidence>
<reference evidence="4 5" key="1">
    <citation type="submission" date="2019-07" db="EMBL/GenBank/DDBJ databases">
        <title>Genomic Encyclopedia of Archaeal and Bacterial Type Strains, Phase II (KMG-II): from individual species to whole genera.</title>
        <authorList>
            <person name="Goeker M."/>
        </authorList>
    </citation>
    <scope>NUCLEOTIDE SEQUENCE [LARGE SCALE GENOMIC DNA]</scope>
    <source>
        <strain evidence="4 5">DSM 46842</strain>
    </source>
</reference>
<dbReference type="InterPro" id="IPR008984">
    <property type="entry name" value="SMAD_FHA_dom_sf"/>
</dbReference>
<dbReference type="Gene3D" id="2.60.200.20">
    <property type="match status" value="1"/>
</dbReference>
<keyword evidence="5" id="KW-1185">Reference proteome</keyword>
<accession>A0A5S5CQR9</accession>
<dbReference type="CDD" id="cd00060">
    <property type="entry name" value="FHA"/>
    <property type="match status" value="1"/>
</dbReference>
<evidence type="ECO:0000256" key="1">
    <source>
        <dbReference type="ARBA" id="ARBA00022553"/>
    </source>
</evidence>
<dbReference type="Pfam" id="PF00498">
    <property type="entry name" value="FHA"/>
    <property type="match status" value="1"/>
</dbReference>
<organism evidence="4 5">
    <name type="scientific">Blastococcus xanthinilyticus</name>
    <dbReference type="NCBI Taxonomy" id="1564164"/>
    <lineage>
        <taxon>Bacteria</taxon>
        <taxon>Bacillati</taxon>
        <taxon>Actinomycetota</taxon>
        <taxon>Actinomycetes</taxon>
        <taxon>Geodermatophilales</taxon>
        <taxon>Geodermatophilaceae</taxon>
        <taxon>Blastococcus</taxon>
    </lineage>
</organism>
<feature type="domain" description="FHA" evidence="3">
    <location>
        <begin position="245"/>
        <end position="306"/>
    </location>
</feature>
<evidence type="ECO:0000256" key="2">
    <source>
        <dbReference type="SAM" id="MobiDB-lite"/>
    </source>
</evidence>
<comment type="caution">
    <text evidence="4">The sequence shown here is derived from an EMBL/GenBank/DDBJ whole genome shotgun (WGS) entry which is preliminary data.</text>
</comment>
<dbReference type="Proteomes" id="UP000322499">
    <property type="component" value="Unassembled WGS sequence"/>
</dbReference>
<feature type="region of interest" description="Disordered" evidence="2">
    <location>
        <begin position="188"/>
        <end position="226"/>
    </location>
</feature>
<name>A0A5S5CQR9_9ACTN</name>
<sequence length="340" mass="34017">MSDHLGVAVVRAQPDRPDITRLDAMPDRCEVLPGDAVVARRGGGLLWVDAPGSPALVSALHACLGVTGPGADRVLAAVAGQVSSLASGGVSFALVLSNDAGTGVALWAGKGQPAVDGVPVSGSSVDGGTLATGFALGRSLYVGPGQSAPGTPPGVSYDLVEGTVPGGGATLHLSAAAPAAAAPVQAPAQSSFSTGTDAGFGAGRGASAARPDSGEQTAFWRPDPSEAAPILRFDDGMVVTIDEDLVLGRRPDNHEMVASGSARAVPIADTQNVLSSAHAALTRSGREVSLVDLGSLNGTHVAGPEATEWTQLEPGVAHPLSDGDRLLLGWTVITFEQPQE</sequence>
<evidence type="ECO:0000313" key="4">
    <source>
        <dbReference type="EMBL" id="TYP85935.1"/>
    </source>
</evidence>
<gene>
    <name evidence="4" type="ORF">BD833_11176</name>
</gene>